<dbReference type="OrthoDB" id="10667738at2759"/>
<organism evidence="2 3">
    <name type="scientific">Ophiocordyceps polyrhachis-furcata BCC 54312</name>
    <dbReference type="NCBI Taxonomy" id="1330021"/>
    <lineage>
        <taxon>Eukaryota</taxon>
        <taxon>Fungi</taxon>
        <taxon>Dikarya</taxon>
        <taxon>Ascomycota</taxon>
        <taxon>Pezizomycotina</taxon>
        <taxon>Sordariomycetes</taxon>
        <taxon>Hypocreomycetidae</taxon>
        <taxon>Hypocreales</taxon>
        <taxon>Ophiocordycipitaceae</taxon>
        <taxon>Ophiocordyceps</taxon>
    </lineage>
</organism>
<comment type="caution">
    <text evidence="2">The sequence shown here is derived from an EMBL/GenBank/DDBJ whole genome shotgun (WGS) entry which is preliminary data.</text>
</comment>
<reference evidence="2 3" key="1">
    <citation type="journal article" date="2015" name="BMC Genomics">
        <title>Insights from the genome of Ophiocordyceps polyrhachis-furcata to pathogenicity and host specificity in insect fungi.</title>
        <authorList>
            <person name="Wichadakul D."/>
            <person name="Kobmoo N."/>
            <person name="Ingsriswang S."/>
            <person name="Tangphatsornruang S."/>
            <person name="Chantasingh D."/>
            <person name="Luangsa-ard J.J."/>
            <person name="Eurwilaichitr L."/>
        </authorList>
    </citation>
    <scope>NUCLEOTIDE SEQUENCE [LARGE SCALE GENOMIC DNA]</scope>
    <source>
        <strain evidence="2 3">BCC 54312</strain>
    </source>
</reference>
<name>A0A367L107_9HYPO</name>
<keyword evidence="3" id="KW-1185">Reference proteome</keyword>
<feature type="region of interest" description="Disordered" evidence="1">
    <location>
        <begin position="1"/>
        <end position="64"/>
    </location>
</feature>
<dbReference type="Proteomes" id="UP000253664">
    <property type="component" value="Unassembled WGS sequence"/>
</dbReference>
<evidence type="ECO:0000313" key="3">
    <source>
        <dbReference type="Proteomes" id="UP000253664"/>
    </source>
</evidence>
<protein>
    <submittedName>
        <fullName evidence="2">Uncharacterized protein</fullName>
    </submittedName>
</protein>
<accession>A0A367L107</accession>
<gene>
    <name evidence="2" type="ORF">L249_6252</name>
</gene>
<proteinExistence type="predicted"/>
<feature type="compositionally biased region" description="Low complexity" evidence="1">
    <location>
        <begin position="44"/>
        <end position="60"/>
    </location>
</feature>
<sequence length="298" mass="33382">MIQARHFPGAEERCTGAEKEEQEKEQEQEKKEQNREQQQEPTAPSLSLNPPPRLSSLSEPVQTHTRIHHIRLDSDHPPAATAPPLQAAAFPRRSDLWGLCSYRYGTSCWAGLLSVGSSLQRPLALPFGSQWPKAASSTDTTKPEKRITARPGQSKLLRLHPLSPARLPSSFPLSAGHLRKMCLLSSLKDFCCNLKYFLLVPVDMAFSLLSRRERRPSSSDGSRRYLLQQSVDPSEVEAMDQTWSLATPHRCTFLTSPLQGPTEGKTRKRREEGAWSLDEALGCGCGRLLDKRFQSSRI</sequence>
<dbReference type="AlphaFoldDB" id="A0A367L107"/>
<evidence type="ECO:0000313" key="2">
    <source>
        <dbReference type="EMBL" id="RCI08104.1"/>
    </source>
</evidence>
<evidence type="ECO:0000256" key="1">
    <source>
        <dbReference type="SAM" id="MobiDB-lite"/>
    </source>
</evidence>
<feature type="compositionally biased region" description="Basic and acidic residues" evidence="1">
    <location>
        <begin position="8"/>
        <end position="38"/>
    </location>
</feature>
<dbReference type="EMBL" id="LKCN02000021">
    <property type="protein sequence ID" value="RCI08104.1"/>
    <property type="molecule type" value="Genomic_DNA"/>
</dbReference>